<gene>
    <name evidence="1" type="ORF">BOFE_08610</name>
</gene>
<protein>
    <submittedName>
        <fullName evidence="1">Uncharacterized protein</fullName>
    </submittedName>
</protein>
<keyword evidence="2" id="KW-1185">Reference proteome</keyword>
<dbReference type="RefSeq" id="WP_281862145.1">
    <property type="nucleotide sequence ID" value="NZ_AP027071.1"/>
</dbReference>
<name>A0ABM8DL72_9SPIR</name>
<evidence type="ECO:0000313" key="1">
    <source>
        <dbReference type="EMBL" id="BDU63321.1"/>
    </source>
</evidence>
<dbReference type="EMBL" id="AP027071">
    <property type="protein sequence ID" value="BDU63321.1"/>
    <property type="molecule type" value="Genomic_DNA"/>
</dbReference>
<proteinExistence type="predicted"/>
<dbReference type="Proteomes" id="UP001317516">
    <property type="component" value="Plasmid p100"/>
</dbReference>
<organism evidence="1 2">
    <name type="scientific">Candidatus Borrelia fainii</name>
    <dbReference type="NCBI Taxonomy" id="2518322"/>
    <lineage>
        <taxon>Bacteria</taxon>
        <taxon>Pseudomonadati</taxon>
        <taxon>Spirochaetota</taxon>
        <taxon>Spirochaetia</taxon>
        <taxon>Spirochaetales</taxon>
        <taxon>Borreliaceae</taxon>
        <taxon>Borrelia</taxon>
    </lineage>
</organism>
<accession>A0ABM8DL72</accession>
<sequence>MISLLDKLLDIATKGINNTREVNIKKVIEEFNTQNPALLIYINESGVNAIMRSCIKTIMTNISRYFFNEVHKLRDNLNKARY</sequence>
<geneLocation type="plasmid" evidence="1 2">
    <name>p100</name>
</geneLocation>
<reference evidence="1 2" key="1">
    <citation type="submission" date="2022-11" db="EMBL/GenBank/DDBJ databases">
        <title>Genome sequence of clinical isolate of the human pathogenic Borrelia fainii.</title>
        <authorList>
            <person name="Itokawa K."/>
            <person name="Sato K."/>
            <person name="Qiu Y."/>
        </authorList>
    </citation>
    <scope>NUCLEOTIDE SEQUENCE [LARGE SCALE GENOMIC DNA]</scope>
    <source>
        <strain evidence="1 2">Qtaro</strain>
        <plasmid evidence="1 2">p100</plasmid>
    </source>
</reference>
<keyword evidence="1" id="KW-0614">Plasmid</keyword>
<evidence type="ECO:0000313" key="2">
    <source>
        <dbReference type="Proteomes" id="UP001317516"/>
    </source>
</evidence>